<evidence type="ECO:0000256" key="1">
    <source>
        <dbReference type="ARBA" id="ARBA00000148"/>
    </source>
</evidence>
<comment type="subunit">
    <text evidence="9 10">Homodimer.</text>
</comment>
<dbReference type="InterPro" id="IPR000652">
    <property type="entry name" value="Triosephosphate_isomerase"/>
</dbReference>
<dbReference type="UniPathway" id="UPA01066"/>
<dbReference type="PANTHER" id="PTHR21139">
    <property type="entry name" value="TRIOSEPHOSPHATE ISOMERASE"/>
    <property type="match status" value="1"/>
</dbReference>
<dbReference type="Proteomes" id="UP000283063">
    <property type="component" value="Chromosome"/>
</dbReference>
<evidence type="ECO:0000256" key="2">
    <source>
        <dbReference type="ARBA" id="ARBA00004680"/>
    </source>
</evidence>
<evidence type="ECO:0000256" key="6">
    <source>
        <dbReference type="ARBA" id="ARBA00022490"/>
    </source>
</evidence>
<dbReference type="NCBIfam" id="TIGR00419">
    <property type="entry name" value="tim"/>
    <property type="match status" value="1"/>
</dbReference>
<keyword evidence="8 9" id="KW-0413">Isomerase</keyword>
<evidence type="ECO:0000256" key="9">
    <source>
        <dbReference type="HAMAP-Rule" id="MF_00147"/>
    </source>
</evidence>
<evidence type="ECO:0000256" key="4">
    <source>
        <dbReference type="ARBA" id="ARBA00007422"/>
    </source>
</evidence>
<dbReference type="InterPro" id="IPR035990">
    <property type="entry name" value="TIM_sf"/>
</dbReference>
<dbReference type="PANTHER" id="PTHR21139:SF42">
    <property type="entry name" value="TRIOSEPHOSPHATE ISOMERASE"/>
    <property type="match status" value="1"/>
</dbReference>
<comment type="similarity">
    <text evidence="4 9 10">Belongs to the triosephosphate isomerase family.</text>
</comment>
<dbReference type="GO" id="GO:0006094">
    <property type="term" value="P:gluconeogenesis"/>
    <property type="evidence" value="ECO:0007669"/>
    <property type="project" value="UniProtKB-UniRule"/>
</dbReference>
<sequence length="249" mass="25305">MRQKLAAGNWKMNGTSATLPELKALADTYGTAGVDVLICPPAALLHRAAEVIDGSAVAVGGQDCHADGAGAHTGDTSAEMLKDAGASSVIVGHSERRTDHNESDAAVCAKAETAMATGLTAIVCLGESLQQRDAGETLEVIGSQLAGSVPEQSTGDSLVIAYEPIWAIGTGKVPTLEQIGEVHGFLRAQLVARFGNEVGAAVRLLYGGSVKPSNATEIFAVEDVDGALVGGASLKATDFAPIIAALENS</sequence>
<dbReference type="UniPathway" id="UPA00138"/>
<proteinExistence type="inferred from homology"/>
<dbReference type="SUPFAM" id="SSF51351">
    <property type="entry name" value="Triosephosphate isomerase (TIM)"/>
    <property type="match status" value="1"/>
</dbReference>
<comment type="function">
    <text evidence="9">Involved in the gluconeogenesis. Catalyzes stereospecifically the conversion of dihydroxyacetone phosphate (DHAP) to D-glyceraldehyde-3-phosphate (G3P).</text>
</comment>
<evidence type="ECO:0000256" key="3">
    <source>
        <dbReference type="ARBA" id="ARBA00004939"/>
    </source>
</evidence>
<gene>
    <name evidence="9" type="primary">tpiA</name>
    <name evidence="11" type="ORF">EBB79_07020</name>
</gene>
<comment type="subcellular location">
    <subcellularLocation>
        <location evidence="9 10">Cytoplasm</location>
    </subcellularLocation>
</comment>
<feature type="binding site" evidence="9">
    <location>
        <begin position="9"/>
        <end position="11"/>
    </location>
    <ligand>
        <name>substrate</name>
    </ligand>
</feature>
<feature type="binding site" evidence="9">
    <location>
        <position position="209"/>
    </location>
    <ligand>
        <name>substrate</name>
    </ligand>
</feature>
<dbReference type="InterPro" id="IPR013785">
    <property type="entry name" value="Aldolase_TIM"/>
</dbReference>
<dbReference type="GO" id="GO:0005829">
    <property type="term" value="C:cytosol"/>
    <property type="evidence" value="ECO:0007669"/>
    <property type="project" value="TreeGrafter"/>
</dbReference>
<dbReference type="AlphaFoldDB" id="A0A3T0N0X9"/>
<comment type="pathway">
    <text evidence="2 9 10">Carbohydrate degradation; glycolysis; D-glyceraldehyde 3-phosphate from glycerone phosphate: step 1/1.</text>
</comment>
<feature type="binding site" evidence="9">
    <location>
        <position position="169"/>
    </location>
    <ligand>
        <name>substrate</name>
    </ligand>
</feature>
<keyword evidence="5 9" id="KW-0312">Gluconeogenesis</keyword>
<accession>A0A3T0N0X9</accession>
<evidence type="ECO:0000256" key="5">
    <source>
        <dbReference type="ARBA" id="ARBA00022432"/>
    </source>
</evidence>
<dbReference type="PROSITE" id="PS00171">
    <property type="entry name" value="TIM_1"/>
    <property type="match status" value="1"/>
</dbReference>
<comment type="pathway">
    <text evidence="3">Carbohydrate metabolism; erythritol degradation.</text>
</comment>
<evidence type="ECO:0000256" key="7">
    <source>
        <dbReference type="ARBA" id="ARBA00023152"/>
    </source>
</evidence>
<dbReference type="KEGG" id="sedi:EBB79_07020"/>
<dbReference type="GO" id="GO:0019563">
    <property type="term" value="P:glycerol catabolic process"/>
    <property type="evidence" value="ECO:0007669"/>
    <property type="project" value="TreeGrafter"/>
</dbReference>
<dbReference type="OrthoDB" id="9809429at2"/>
<dbReference type="PROSITE" id="PS51440">
    <property type="entry name" value="TIM_2"/>
    <property type="match status" value="1"/>
</dbReference>
<evidence type="ECO:0000313" key="11">
    <source>
        <dbReference type="EMBL" id="AZV77667.1"/>
    </source>
</evidence>
<feature type="active site" description="Proton acceptor" evidence="9">
    <location>
        <position position="163"/>
    </location>
</feature>
<dbReference type="GO" id="GO:0006096">
    <property type="term" value="P:glycolytic process"/>
    <property type="evidence" value="ECO:0007669"/>
    <property type="project" value="UniProtKB-UniRule"/>
</dbReference>
<dbReference type="EC" id="5.3.1.1" evidence="9 10"/>
<dbReference type="CDD" id="cd00311">
    <property type="entry name" value="TIM"/>
    <property type="match status" value="1"/>
</dbReference>
<reference evidence="11 12" key="1">
    <citation type="submission" date="2018-10" db="EMBL/GenBank/DDBJ databases">
        <title>Parasedimentitalea marina sp. nov., a psychrophilic bacterium isolated from deep seawater of the New Britain Trench.</title>
        <authorList>
            <person name="Cao J."/>
        </authorList>
    </citation>
    <scope>NUCLEOTIDE SEQUENCE [LARGE SCALE GENOMIC DNA]</scope>
    <source>
        <strain evidence="11 12">W43</strain>
    </source>
</reference>
<evidence type="ECO:0000313" key="12">
    <source>
        <dbReference type="Proteomes" id="UP000283063"/>
    </source>
</evidence>
<dbReference type="Pfam" id="PF00121">
    <property type="entry name" value="TIM"/>
    <property type="match status" value="1"/>
</dbReference>
<feature type="binding site" evidence="9">
    <location>
        <begin position="230"/>
        <end position="231"/>
    </location>
    <ligand>
        <name>substrate</name>
    </ligand>
</feature>
<dbReference type="Gene3D" id="3.20.20.70">
    <property type="entry name" value="Aldolase class I"/>
    <property type="match status" value="1"/>
</dbReference>
<dbReference type="InterPro" id="IPR022896">
    <property type="entry name" value="TrioseP_Isoase_bac/euk"/>
</dbReference>
<evidence type="ECO:0000256" key="10">
    <source>
        <dbReference type="RuleBase" id="RU363013"/>
    </source>
</evidence>
<keyword evidence="6 9" id="KW-0963">Cytoplasm</keyword>
<feature type="active site" description="Electrophile" evidence="9">
    <location>
        <position position="93"/>
    </location>
</feature>
<dbReference type="GO" id="GO:0046166">
    <property type="term" value="P:glyceraldehyde-3-phosphate biosynthetic process"/>
    <property type="evidence" value="ECO:0007669"/>
    <property type="project" value="TreeGrafter"/>
</dbReference>
<dbReference type="GO" id="GO:0004807">
    <property type="term" value="F:triose-phosphate isomerase activity"/>
    <property type="evidence" value="ECO:0007669"/>
    <property type="project" value="UniProtKB-UniRule"/>
</dbReference>
<dbReference type="FunFam" id="3.20.20.70:FF:000016">
    <property type="entry name" value="Triosephosphate isomerase"/>
    <property type="match status" value="1"/>
</dbReference>
<comment type="catalytic activity">
    <reaction evidence="1">
        <text>L-erythrulose 1-phosphate = D-erythrulose 4-phosphate</text>
        <dbReference type="Rhea" id="RHEA:49588"/>
        <dbReference type="ChEBI" id="CHEBI:58002"/>
        <dbReference type="ChEBI" id="CHEBI:90796"/>
        <dbReference type="EC" id="5.3.1.33"/>
    </reaction>
</comment>
<dbReference type="InterPro" id="IPR020861">
    <property type="entry name" value="Triosephosphate_isomerase_AS"/>
</dbReference>
<dbReference type="HAMAP" id="MF_00147_B">
    <property type="entry name" value="TIM_B"/>
    <property type="match status" value="1"/>
</dbReference>
<dbReference type="UniPathway" id="UPA00109">
    <property type="reaction ID" value="UER00189"/>
</dbReference>
<protein>
    <recommendedName>
        <fullName evidence="9 10">Triosephosphate isomerase</fullName>
        <shortName evidence="9">TIM</shortName>
        <shortName evidence="9">TPI</shortName>
        <ecNumber evidence="9 10">5.3.1.1</ecNumber>
    </recommendedName>
    <alternativeName>
        <fullName evidence="9">Triose-phosphate isomerase</fullName>
    </alternativeName>
</protein>
<name>A0A3T0N0X9_9RHOB</name>
<keyword evidence="7 9" id="KW-0324">Glycolysis</keyword>
<comment type="catalytic activity">
    <reaction evidence="9 10">
        <text>D-glyceraldehyde 3-phosphate = dihydroxyacetone phosphate</text>
        <dbReference type="Rhea" id="RHEA:18585"/>
        <dbReference type="ChEBI" id="CHEBI:57642"/>
        <dbReference type="ChEBI" id="CHEBI:59776"/>
        <dbReference type="EC" id="5.3.1.1"/>
    </reaction>
</comment>
<organism evidence="11 12">
    <name type="scientific">Parasedimentitalea marina</name>
    <dbReference type="NCBI Taxonomy" id="2483033"/>
    <lineage>
        <taxon>Bacteria</taxon>
        <taxon>Pseudomonadati</taxon>
        <taxon>Pseudomonadota</taxon>
        <taxon>Alphaproteobacteria</taxon>
        <taxon>Rhodobacterales</taxon>
        <taxon>Paracoccaceae</taxon>
        <taxon>Parasedimentitalea</taxon>
    </lineage>
</organism>
<dbReference type="EMBL" id="CP033219">
    <property type="protein sequence ID" value="AZV77667.1"/>
    <property type="molecule type" value="Genomic_DNA"/>
</dbReference>
<comment type="pathway">
    <text evidence="9 10">Carbohydrate biosynthesis; gluconeogenesis.</text>
</comment>
<keyword evidence="12" id="KW-1185">Reference proteome</keyword>
<dbReference type="RefSeq" id="WP_127748225.1">
    <property type="nucleotide sequence ID" value="NZ_CP033219.1"/>
</dbReference>
<evidence type="ECO:0000256" key="8">
    <source>
        <dbReference type="ARBA" id="ARBA00023235"/>
    </source>
</evidence>